<evidence type="ECO:0000313" key="8">
    <source>
        <dbReference type="EMBL" id="AEG16935.1"/>
    </source>
</evidence>
<dbReference type="SFLD" id="SFLDS00029">
    <property type="entry name" value="Radical_SAM"/>
    <property type="match status" value="1"/>
</dbReference>
<name>A0AAU8PG00_DESK7</name>
<organism evidence="8 9">
    <name type="scientific">Desulfofundulus kuznetsovii (strain DSM 6115 / VKM B-1805 / 17)</name>
    <name type="common">Desulfotomaculum kuznetsovii</name>
    <dbReference type="NCBI Taxonomy" id="760568"/>
    <lineage>
        <taxon>Bacteria</taxon>
        <taxon>Bacillati</taxon>
        <taxon>Bacillota</taxon>
        <taxon>Clostridia</taxon>
        <taxon>Eubacteriales</taxon>
        <taxon>Peptococcaceae</taxon>
        <taxon>Desulfofundulus</taxon>
    </lineage>
</organism>
<dbReference type="GO" id="GO:0046872">
    <property type="term" value="F:metal ion binding"/>
    <property type="evidence" value="ECO:0007669"/>
    <property type="project" value="UniProtKB-KW"/>
</dbReference>
<keyword evidence="5" id="KW-0408">Iron</keyword>
<dbReference type="InterPro" id="IPR006638">
    <property type="entry name" value="Elp3/MiaA/NifB-like_rSAM"/>
</dbReference>
<keyword evidence="3" id="KW-0949">S-adenosyl-L-methionine</keyword>
<dbReference type="InterPro" id="IPR034457">
    <property type="entry name" value="Organic_radical-activating"/>
</dbReference>
<dbReference type="CDD" id="cd01335">
    <property type="entry name" value="Radical_SAM"/>
    <property type="match status" value="1"/>
</dbReference>
<dbReference type="SUPFAM" id="SSF102114">
    <property type="entry name" value="Radical SAM enzymes"/>
    <property type="match status" value="1"/>
</dbReference>
<dbReference type="KEGG" id="dku:Desku_3455"/>
<dbReference type="InterPro" id="IPR007197">
    <property type="entry name" value="rSAM"/>
</dbReference>
<evidence type="ECO:0000256" key="6">
    <source>
        <dbReference type="ARBA" id="ARBA00023014"/>
    </source>
</evidence>
<dbReference type="SFLD" id="SFLDG01067">
    <property type="entry name" value="SPASM/twitch_domain_containing"/>
    <property type="match status" value="1"/>
</dbReference>
<dbReference type="InterPro" id="IPR013785">
    <property type="entry name" value="Aldolase_TIM"/>
</dbReference>
<evidence type="ECO:0000256" key="5">
    <source>
        <dbReference type="ARBA" id="ARBA00023004"/>
    </source>
</evidence>
<sequence>MNGHLYPRAYEQWFGDRISRGFLSVYRLVYADAGGRFYDHPEMAAVGRTGDRFVEITPSEMMPLPRGASLVLIPAGSPVGLDRRGNFVLVERVRGVSVFAVAALLPQGYTRTLLPAYRRPAGERPLPLFGYAAVAWHKDGLWVAARQTDDPHRWDPGHYNTPELGRLISGRLGRRPGNPILAQLARCAREYSCFTAQNIFYRRWEGGVPVSPRCNARCLGCISRQPAECCPSPQERISSAPPVEAVVEVMEEHLRSAPGAIISFGQGCEGEPLLAAGTIAAAISRVRRLVSRGTININTNAGHTAGMEKIIASGVDSIRVSLISARPDVYRAYHRPRNYDLQDVRRSIVLARQAGVFVSLNLLVLPGLTDREEEIKSLLAFIQETGVQMVQLRNLNIDPDYLFGRLPPARGEMTGIGEFINRLKKVPGLLVGNFSREV</sequence>
<dbReference type="GO" id="GO:0003824">
    <property type="term" value="F:catalytic activity"/>
    <property type="evidence" value="ECO:0007669"/>
    <property type="project" value="InterPro"/>
</dbReference>
<dbReference type="PROSITE" id="PS51918">
    <property type="entry name" value="RADICAL_SAM"/>
    <property type="match status" value="1"/>
</dbReference>
<dbReference type="InterPro" id="IPR058240">
    <property type="entry name" value="rSAM_sf"/>
</dbReference>
<gene>
    <name evidence="8" type="ordered locus">Desku_3455</name>
</gene>
<dbReference type="SFLD" id="SFLDG01109">
    <property type="entry name" value="Uncharacterised_Radical_SAM_Su"/>
    <property type="match status" value="1"/>
</dbReference>
<proteinExistence type="predicted"/>
<comment type="cofactor">
    <cofactor evidence="1">
        <name>[4Fe-4S] cluster</name>
        <dbReference type="ChEBI" id="CHEBI:49883"/>
    </cofactor>
</comment>
<protein>
    <submittedName>
        <fullName evidence="8">Radical SAM domain protein</fullName>
    </submittedName>
</protein>
<evidence type="ECO:0000256" key="2">
    <source>
        <dbReference type="ARBA" id="ARBA00022485"/>
    </source>
</evidence>
<evidence type="ECO:0000313" key="9">
    <source>
        <dbReference type="Proteomes" id="UP000009229"/>
    </source>
</evidence>
<dbReference type="SMART" id="SM00729">
    <property type="entry name" value="Elp3"/>
    <property type="match status" value="1"/>
</dbReference>
<dbReference type="GO" id="GO:0051539">
    <property type="term" value="F:4 iron, 4 sulfur cluster binding"/>
    <property type="evidence" value="ECO:0007669"/>
    <property type="project" value="UniProtKB-KW"/>
</dbReference>
<feature type="domain" description="Radical SAM core" evidence="7">
    <location>
        <begin position="200"/>
        <end position="429"/>
    </location>
</feature>
<keyword evidence="9" id="KW-1185">Reference proteome</keyword>
<accession>A0AAU8PG00</accession>
<keyword evidence="4" id="KW-0479">Metal-binding</keyword>
<keyword evidence="2" id="KW-0004">4Fe-4S</keyword>
<evidence type="ECO:0000256" key="4">
    <source>
        <dbReference type="ARBA" id="ARBA00022723"/>
    </source>
</evidence>
<dbReference type="Pfam" id="PF04055">
    <property type="entry name" value="Radical_SAM"/>
    <property type="match status" value="1"/>
</dbReference>
<evidence type="ECO:0000259" key="7">
    <source>
        <dbReference type="PROSITE" id="PS51918"/>
    </source>
</evidence>
<dbReference type="Proteomes" id="UP000009229">
    <property type="component" value="Chromosome"/>
</dbReference>
<evidence type="ECO:0000256" key="3">
    <source>
        <dbReference type="ARBA" id="ARBA00022691"/>
    </source>
</evidence>
<dbReference type="PANTHER" id="PTHR30352">
    <property type="entry name" value="PYRUVATE FORMATE-LYASE-ACTIVATING ENZYME"/>
    <property type="match status" value="1"/>
</dbReference>
<dbReference type="Gene3D" id="3.20.20.70">
    <property type="entry name" value="Aldolase class I"/>
    <property type="match status" value="1"/>
</dbReference>
<keyword evidence="6" id="KW-0411">Iron-sulfur</keyword>
<reference evidence="9" key="1">
    <citation type="submission" date="2011-05" db="EMBL/GenBank/DDBJ databases">
        <title>Complete sequence of Desulfotomaculum kuznetsovii DSM 6115.</title>
        <authorList>
            <person name="Lucas S."/>
            <person name="Han J."/>
            <person name="Lapidus A."/>
            <person name="Cheng J.-F."/>
            <person name="Goodwin L."/>
            <person name="Pitluck S."/>
            <person name="Peters L."/>
            <person name="Mikhailova N."/>
            <person name="Lu M."/>
            <person name="Saunders E."/>
            <person name="Han C."/>
            <person name="Tapia R."/>
            <person name="Land M."/>
            <person name="Hauser L."/>
            <person name="Kyrpides N."/>
            <person name="Ivanova N."/>
            <person name="Pagani I."/>
            <person name="Nazina T."/>
            <person name="Ivanova A."/>
            <person name="Parshina S."/>
            <person name="Kuever J."/>
            <person name="Muyzer G."/>
            <person name="Plugge C."/>
            <person name="Stams A."/>
            <person name="Woyke T."/>
        </authorList>
    </citation>
    <scope>NUCLEOTIDE SEQUENCE [LARGE SCALE GENOMIC DNA]</scope>
    <source>
        <strain evidence="9">DSM 6115 / VKM B-1805 / 17</strain>
    </source>
</reference>
<dbReference type="PANTHER" id="PTHR30352:SF5">
    <property type="entry name" value="PYRUVATE FORMATE-LYASE 1-ACTIVATING ENZYME"/>
    <property type="match status" value="1"/>
</dbReference>
<evidence type="ECO:0000256" key="1">
    <source>
        <dbReference type="ARBA" id="ARBA00001966"/>
    </source>
</evidence>
<dbReference type="AlphaFoldDB" id="A0AAU8PG00"/>
<dbReference type="EMBL" id="CP002770">
    <property type="protein sequence ID" value="AEG16935.1"/>
    <property type="molecule type" value="Genomic_DNA"/>
</dbReference>